<organism evidence="1 2">
    <name type="scientific">Tunturiibacter lichenicola</name>
    <dbReference type="NCBI Taxonomy" id="2051959"/>
    <lineage>
        <taxon>Bacteria</taxon>
        <taxon>Pseudomonadati</taxon>
        <taxon>Acidobacteriota</taxon>
        <taxon>Terriglobia</taxon>
        <taxon>Terriglobales</taxon>
        <taxon>Acidobacteriaceae</taxon>
        <taxon>Tunturiibacter</taxon>
    </lineage>
</organism>
<dbReference type="InterPro" id="IPR011990">
    <property type="entry name" value="TPR-like_helical_dom_sf"/>
</dbReference>
<dbReference type="AlphaFoldDB" id="A0A7Y9NNP7"/>
<dbReference type="EMBL" id="JACCCV010000002">
    <property type="protein sequence ID" value="NYF52713.1"/>
    <property type="molecule type" value="Genomic_DNA"/>
</dbReference>
<sequence>MPLNAARAQQNDLTEADKFALGVGIGMASRDCLALSADVSALTTNAKELLSLGELCLFGQQFEPARASLTKYLVLPDALNKRQALILLVRAHLGLNQPASAAAEIRSLLSDYPYDAQIHFAISQVIDAAEGVDATFDKLALHLCESQSAITLPLLVSGKAIEGKDVGASSSVLFSDAVRCAALSEKSAKGATPAVLQVLIEVAQQKSWMGTADLAPMQAALARQTMVGSKVPLNSLHGHAISKNTLVPRTVRLANGTVIFLPFTLWSPGAPSVVRDLAKYSAQHRIYAITSWSANTGREDIPSDQIRDALREWQRTLPPTVSVLVVPESELNIFHADSFPAGIVIRDGVVRSNAVLPHKVRKDC</sequence>
<comment type="caution">
    <text evidence="1">The sequence shown here is derived from an EMBL/GenBank/DDBJ whole genome shotgun (WGS) entry which is preliminary data.</text>
</comment>
<evidence type="ECO:0008006" key="3">
    <source>
        <dbReference type="Google" id="ProtNLM"/>
    </source>
</evidence>
<gene>
    <name evidence="1" type="ORF">HDF12_003112</name>
</gene>
<dbReference type="SUPFAM" id="SSF48452">
    <property type="entry name" value="TPR-like"/>
    <property type="match status" value="1"/>
</dbReference>
<evidence type="ECO:0000313" key="1">
    <source>
        <dbReference type="EMBL" id="NYF52713.1"/>
    </source>
</evidence>
<reference evidence="1 2" key="1">
    <citation type="submission" date="2020-07" db="EMBL/GenBank/DDBJ databases">
        <title>Genomic Encyclopedia of Type Strains, Phase IV (KMG-V): Genome sequencing to study the core and pangenomes of soil and plant-associated prokaryotes.</title>
        <authorList>
            <person name="Whitman W."/>
        </authorList>
    </citation>
    <scope>NUCLEOTIDE SEQUENCE [LARGE SCALE GENOMIC DNA]</scope>
    <source>
        <strain evidence="1 2">M8UP30</strain>
    </source>
</reference>
<evidence type="ECO:0000313" key="2">
    <source>
        <dbReference type="Proteomes" id="UP000534186"/>
    </source>
</evidence>
<proteinExistence type="predicted"/>
<accession>A0A7Y9NNP7</accession>
<dbReference type="Proteomes" id="UP000534186">
    <property type="component" value="Unassembled WGS sequence"/>
</dbReference>
<name>A0A7Y9NNP7_9BACT</name>
<protein>
    <recommendedName>
        <fullName evidence="3">Tetratricopeptide repeat protein</fullName>
    </recommendedName>
</protein>